<evidence type="ECO:0000313" key="5">
    <source>
        <dbReference type="Proteomes" id="UP001162800"/>
    </source>
</evidence>
<organism evidence="4 5">
    <name type="scientific">Comamonas endophytica</name>
    <dbReference type="NCBI Taxonomy" id="2949090"/>
    <lineage>
        <taxon>Bacteria</taxon>
        <taxon>Pseudomonadati</taxon>
        <taxon>Pseudomonadota</taxon>
        <taxon>Betaproteobacteria</taxon>
        <taxon>Burkholderiales</taxon>
        <taxon>Comamonadaceae</taxon>
        <taxon>Comamonas</taxon>
    </lineage>
</organism>
<evidence type="ECO:0000313" key="4">
    <source>
        <dbReference type="EMBL" id="UYG50652.1"/>
    </source>
</evidence>
<feature type="domain" description="Response regulatory" evidence="3">
    <location>
        <begin position="3"/>
        <end position="123"/>
    </location>
</feature>
<accession>A0ABY6G6K0</accession>
<evidence type="ECO:0000259" key="3">
    <source>
        <dbReference type="PROSITE" id="PS50110"/>
    </source>
</evidence>
<dbReference type="Proteomes" id="UP001162800">
    <property type="component" value="Chromosome"/>
</dbReference>
<protein>
    <submittedName>
        <fullName evidence="4">Response regulator</fullName>
    </submittedName>
</protein>
<dbReference type="RefSeq" id="WP_255662364.1">
    <property type="nucleotide sequence ID" value="NZ_JAJNOB010000001.1"/>
</dbReference>
<reference evidence="4" key="1">
    <citation type="submission" date="2022-09" db="EMBL/GenBank/DDBJ databases">
        <title>The complete genome of Acidovorax sp. 5MLIR.</title>
        <authorList>
            <person name="Liu L."/>
            <person name="Yue J."/>
            <person name="Yang F."/>
            <person name="Yuan J."/>
            <person name="Li L."/>
        </authorList>
    </citation>
    <scope>NUCLEOTIDE SEQUENCE</scope>
    <source>
        <strain evidence="4">5MLIR</strain>
    </source>
</reference>
<dbReference type="EMBL" id="CP106881">
    <property type="protein sequence ID" value="UYG50652.1"/>
    <property type="molecule type" value="Genomic_DNA"/>
</dbReference>
<dbReference type="InterPro" id="IPR050595">
    <property type="entry name" value="Bact_response_regulator"/>
</dbReference>
<dbReference type="Gene3D" id="3.40.50.2300">
    <property type="match status" value="1"/>
</dbReference>
<dbReference type="Pfam" id="PF00072">
    <property type="entry name" value="Response_reg"/>
    <property type="match status" value="1"/>
</dbReference>
<keyword evidence="5" id="KW-1185">Reference proteome</keyword>
<feature type="modified residue" description="4-aspartylphosphate" evidence="2">
    <location>
        <position position="52"/>
    </location>
</feature>
<sequence>MISYLYVEDDADIREGVAMCIEAGHREIVALPNAEAALARDDRARFDVLVTDISLPGISGVDLARQWVADDPSRHVLLLSGYEFRHGLEAIGPNVRALLKSAEPEELEAALLGIEDVLSARAS</sequence>
<name>A0ABY6G6K0_9BURK</name>
<dbReference type="SUPFAM" id="SSF52172">
    <property type="entry name" value="CheY-like"/>
    <property type="match status" value="1"/>
</dbReference>
<dbReference type="CDD" id="cd00156">
    <property type="entry name" value="REC"/>
    <property type="match status" value="1"/>
</dbReference>
<proteinExistence type="predicted"/>
<keyword evidence="1 2" id="KW-0597">Phosphoprotein</keyword>
<dbReference type="PROSITE" id="PS50110">
    <property type="entry name" value="RESPONSE_REGULATORY"/>
    <property type="match status" value="1"/>
</dbReference>
<gene>
    <name evidence="4" type="ORF">M9799_11160</name>
</gene>
<dbReference type="InterPro" id="IPR011006">
    <property type="entry name" value="CheY-like_superfamily"/>
</dbReference>
<evidence type="ECO:0000256" key="1">
    <source>
        <dbReference type="ARBA" id="ARBA00022553"/>
    </source>
</evidence>
<dbReference type="PANTHER" id="PTHR44591:SF21">
    <property type="entry name" value="TWO-COMPONENT RESPONSE REGULATOR"/>
    <property type="match status" value="1"/>
</dbReference>
<dbReference type="InterPro" id="IPR001789">
    <property type="entry name" value="Sig_transdc_resp-reg_receiver"/>
</dbReference>
<evidence type="ECO:0000256" key="2">
    <source>
        <dbReference type="PROSITE-ProRule" id="PRU00169"/>
    </source>
</evidence>
<dbReference type="SMART" id="SM00448">
    <property type="entry name" value="REC"/>
    <property type="match status" value="1"/>
</dbReference>
<dbReference type="PANTHER" id="PTHR44591">
    <property type="entry name" value="STRESS RESPONSE REGULATOR PROTEIN 1"/>
    <property type="match status" value="1"/>
</dbReference>